<dbReference type="GO" id="GO:0008360">
    <property type="term" value="P:regulation of cell shape"/>
    <property type="evidence" value="ECO:0007669"/>
    <property type="project" value="UniProtKB-KW"/>
</dbReference>
<evidence type="ECO:0000256" key="12">
    <source>
        <dbReference type="ARBA" id="ARBA00023002"/>
    </source>
</evidence>
<dbReference type="UniPathway" id="UPA00219"/>
<organism evidence="18 19">
    <name type="scientific">Candidatus Ryanbacteria bacterium RIFCSPHIGHO2_01_45_13</name>
    <dbReference type="NCBI Taxonomy" id="1802112"/>
    <lineage>
        <taxon>Bacteria</taxon>
        <taxon>Candidatus Ryaniibacteriota</taxon>
    </lineage>
</organism>
<dbReference type="Pfam" id="PF01565">
    <property type="entry name" value="FAD_binding_4"/>
    <property type="match status" value="1"/>
</dbReference>
<dbReference type="InterPro" id="IPR036635">
    <property type="entry name" value="MurB_C_sf"/>
</dbReference>
<keyword evidence="5 16" id="KW-0963">Cytoplasm</keyword>
<accession>A0A1G2FXB1</accession>
<dbReference type="Pfam" id="PF02873">
    <property type="entry name" value="MurB_C"/>
    <property type="match status" value="1"/>
</dbReference>
<comment type="cofactor">
    <cofactor evidence="1 16">
        <name>FAD</name>
        <dbReference type="ChEBI" id="CHEBI:57692"/>
    </cofactor>
</comment>
<feature type="active site" evidence="16">
    <location>
        <position position="299"/>
    </location>
</feature>
<keyword evidence="14 16" id="KW-0961">Cell wall biogenesis/degradation</keyword>
<comment type="subcellular location">
    <subcellularLocation>
        <location evidence="3 16">Cytoplasm</location>
    </subcellularLocation>
</comment>
<dbReference type="InterPro" id="IPR016169">
    <property type="entry name" value="FAD-bd_PCMH_sub2"/>
</dbReference>
<keyword evidence="12 16" id="KW-0560">Oxidoreductase</keyword>
<dbReference type="GO" id="GO:0005829">
    <property type="term" value="C:cytosol"/>
    <property type="evidence" value="ECO:0007669"/>
    <property type="project" value="TreeGrafter"/>
</dbReference>
<dbReference type="GO" id="GO:0071949">
    <property type="term" value="F:FAD binding"/>
    <property type="evidence" value="ECO:0007669"/>
    <property type="project" value="InterPro"/>
</dbReference>
<comment type="pathway">
    <text evidence="4 16">Cell wall biogenesis; peptidoglycan biosynthesis.</text>
</comment>
<dbReference type="InterPro" id="IPR006094">
    <property type="entry name" value="Oxid_FAD_bind_N"/>
</dbReference>
<dbReference type="AlphaFoldDB" id="A0A1G2FXB1"/>
<evidence type="ECO:0000256" key="14">
    <source>
        <dbReference type="ARBA" id="ARBA00023316"/>
    </source>
</evidence>
<feature type="active site" description="Proton donor" evidence="16">
    <location>
        <position position="228"/>
    </location>
</feature>
<keyword evidence="9 16" id="KW-0521">NADP</keyword>
<comment type="function">
    <text evidence="2 16">Cell wall formation.</text>
</comment>
<sequence length="305" mass="33192">MTTAPEENVLLAPYTYFKIGGPARFFTRVRDEAGLKEAIHFAINNSLPMFLLSGGSNILVSDEGFGGIVIKIDLGGIVVEGNNVIAGAGTPMAQIVRESIRAGLSGFEWAIGIPGTLGGSVRGNAGCFGVETKDVVEHVSVLKIPNPNGQITDRSQIQHSQFQRIELNNKDCNFSYRDSIFKHDPSLVILQATIRLHKGDPVKSQELVKQYTTKRLSEQDIGEQCAGCIFKNPDADGPAGYLIDTSGLKGKKVGNAMVSKKHGNFFINTGHASADHMKMLIEEVREAVLKKHGVRLEEEIQYVGW</sequence>
<keyword evidence="8 16" id="KW-0274">FAD</keyword>
<gene>
    <name evidence="16" type="primary">murB</name>
    <name evidence="18" type="ORF">A2W41_00890</name>
</gene>
<keyword evidence="7 16" id="KW-0285">Flavoprotein</keyword>
<evidence type="ECO:0000256" key="11">
    <source>
        <dbReference type="ARBA" id="ARBA00022984"/>
    </source>
</evidence>
<evidence type="ECO:0000256" key="2">
    <source>
        <dbReference type="ARBA" id="ARBA00003921"/>
    </source>
</evidence>
<dbReference type="PANTHER" id="PTHR21071:SF4">
    <property type="entry name" value="UDP-N-ACETYLENOLPYRUVOYLGLUCOSAMINE REDUCTASE"/>
    <property type="match status" value="1"/>
</dbReference>
<dbReference type="InterPro" id="IPR011601">
    <property type="entry name" value="MurB_C"/>
</dbReference>
<keyword evidence="11 16" id="KW-0573">Peptidoglycan synthesis</keyword>
<dbReference type="EC" id="1.3.1.98" evidence="16"/>
<dbReference type="GO" id="GO:0009252">
    <property type="term" value="P:peptidoglycan biosynthetic process"/>
    <property type="evidence" value="ECO:0007669"/>
    <property type="project" value="UniProtKB-UniRule"/>
</dbReference>
<dbReference type="GO" id="GO:0051301">
    <property type="term" value="P:cell division"/>
    <property type="evidence" value="ECO:0007669"/>
    <property type="project" value="UniProtKB-KW"/>
</dbReference>
<dbReference type="Gene3D" id="3.30.465.10">
    <property type="match status" value="1"/>
</dbReference>
<evidence type="ECO:0000256" key="13">
    <source>
        <dbReference type="ARBA" id="ARBA00023306"/>
    </source>
</evidence>
<reference evidence="18 19" key="1">
    <citation type="journal article" date="2016" name="Nat. Commun.">
        <title>Thousands of microbial genomes shed light on interconnected biogeochemical processes in an aquifer system.</title>
        <authorList>
            <person name="Anantharaman K."/>
            <person name="Brown C.T."/>
            <person name="Hug L.A."/>
            <person name="Sharon I."/>
            <person name="Castelle C.J."/>
            <person name="Probst A.J."/>
            <person name="Thomas B.C."/>
            <person name="Singh A."/>
            <person name="Wilkins M.J."/>
            <person name="Karaoz U."/>
            <person name="Brodie E.L."/>
            <person name="Williams K.H."/>
            <person name="Hubbard S.S."/>
            <person name="Banfield J.F."/>
        </authorList>
    </citation>
    <scope>NUCLEOTIDE SEQUENCE [LARGE SCALE GENOMIC DNA]</scope>
</reference>
<dbReference type="InterPro" id="IPR016167">
    <property type="entry name" value="FAD-bd_PCMH_sub1"/>
</dbReference>
<dbReference type="InterPro" id="IPR016166">
    <property type="entry name" value="FAD-bd_PCMH"/>
</dbReference>
<dbReference type="SUPFAM" id="SSF56194">
    <property type="entry name" value="Uridine diphospho-N-Acetylenolpyruvylglucosamine reductase, MurB, C-terminal domain"/>
    <property type="match status" value="1"/>
</dbReference>
<dbReference type="GO" id="GO:0071555">
    <property type="term" value="P:cell wall organization"/>
    <property type="evidence" value="ECO:0007669"/>
    <property type="project" value="UniProtKB-KW"/>
</dbReference>
<feature type="domain" description="FAD-binding PCMH-type" evidence="17">
    <location>
        <begin position="18"/>
        <end position="199"/>
    </location>
</feature>
<evidence type="ECO:0000256" key="7">
    <source>
        <dbReference type="ARBA" id="ARBA00022630"/>
    </source>
</evidence>
<dbReference type="Gene3D" id="3.90.78.10">
    <property type="entry name" value="UDP-N-acetylenolpyruvoylglucosamine reductase, C-terminal domain"/>
    <property type="match status" value="1"/>
</dbReference>
<evidence type="ECO:0000256" key="6">
    <source>
        <dbReference type="ARBA" id="ARBA00022618"/>
    </source>
</evidence>
<dbReference type="InterPro" id="IPR036318">
    <property type="entry name" value="FAD-bd_PCMH-like_sf"/>
</dbReference>
<dbReference type="PROSITE" id="PS51387">
    <property type="entry name" value="FAD_PCMH"/>
    <property type="match status" value="1"/>
</dbReference>
<evidence type="ECO:0000256" key="9">
    <source>
        <dbReference type="ARBA" id="ARBA00022857"/>
    </source>
</evidence>
<comment type="caution">
    <text evidence="18">The sequence shown here is derived from an EMBL/GenBank/DDBJ whole genome shotgun (WGS) entry which is preliminary data.</text>
</comment>
<evidence type="ECO:0000256" key="4">
    <source>
        <dbReference type="ARBA" id="ARBA00004752"/>
    </source>
</evidence>
<protein>
    <recommendedName>
        <fullName evidence="16">UDP-N-acetylenolpyruvoylglucosamine reductase</fullName>
        <ecNumber evidence="16">1.3.1.98</ecNumber>
    </recommendedName>
    <alternativeName>
        <fullName evidence="16">UDP-N-acetylmuramate dehydrogenase</fullName>
    </alternativeName>
</protein>
<name>A0A1G2FXB1_9BACT</name>
<evidence type="ECO:0000256" key="1">
    <source>
        <dbReference type="ARBA" id="ARBA00001974"/>
    </source>
</evidence>
<evidence type="ECO:0000256" key="10">
    <source>
        <dbReference type="ARBA" id="ARBA00022960"/>
    </source>
</evidence>
<dbReference type="InterPro" id="IPR003170">
    <property type="entry name" value="MurB"/>
</dbReference>
<evidence type="ECO:0000256" key="8">
    <source>
        <dbReference type="ARBA" id="ARBA00022827"/>
    </source>
</evidence>
<keyword evidence="10 16" id="KW-0133">Cell shape</keyword>
<evidence type="ECO:0000256" key="5">
    <source>
        <dbReference type="ARBA" id="ARBA00022490"/>
    </source>
</evidence>
<comment type="similarity">
    <text evidence="16">Belongs to the MurB family.</text>
</comment>
<dbReference type="Proteomes" id="UP000176700">
    <property type="component" value="Unassembled WGS sequence"/>
</dbReference>
<keyword evidence="6 16" id="KW-0132">Cell division</keyword>
<comment type="catalytic activity">
    <reaction evidence="15 16">
        <text>UDP-N-acetyl-alpha-D-muramate + NADP(+) = UDP-N-acetyl-3-O-(1-carboxyvinyl)-alpha-D-glucosamine + NADPH + H(+)</text>
        <dbReference type="Rhea" id="RHEA:12248"/>
        <dbReference type="ChEBI" id="CHEBI:15378"/>
        <dbReference type="ChEBI" id="CHEBI:57783"/>
        <dbReference type="ChEBI" id="CHEBI:58349"/>
        <dbReference type="ChEBI" id="CHEBI:68483"/>
        <dbReference type="ChEBI" id="CHEBI:70757"/>
        <dbReference type="EC" id="1.3.1.98"/>
    </reaction>
</comment>
<evidence type="ECO:0000256" key="16">
    <source>
        <dbReference type="HAMAP-Rule" id="MF_00037"/>
    </source>
</evidence>
<dbReference type="NCBIfam" id="NF010480">
    <property type="entry name" value="PRK13905.1"/>
    <property type="match status" value="1"/>
</dbReference>
<dbReference type="NCBIfam" id="TIGR00179">
    <property type="entry name" value="murB"/>
    <property type="match status" value="1"/>
</dbReference>
<proteinExistence type="inferred from homology"/>
<dbReference type="PANTHER" id="PTHR21071">
    <property type="entry name" value="UDP-N-ACETYLENOLPYRUVOYLGLUCOSAMINE REDUCTASE"/>
    <property type="match status" value="1"/>
</dbReference>
<keyword evidence="13 16" id="KW-0131">Cell cycle</keyword>
<dbReference type="Gene3D" id="3.30.43.10">
    <property type="entry name" value="Uridine Diphospho-n-acetylenolpyruvylglucosamine Reductase, domain 2"/>
    <property type="match status" value="1"/>
</dbReference>
<dbReference type="GO" id="GO:0008762">
    <property type="term" value="F:UDP-N-acetylmuramate dehydrogenase activity"/>
    <property type="evidence" value="ECO:0007669"/>
    <property type="project" value="UniProtKB-UniRule"/>
</dbReference>
<evidence type="ECO:0000256" key="3">
    <source>
        <dbReference type="ARBA" id="ARBA00004496"/>
    </source>
</evidence>
<evidence type="ECO:0000313" key="19">
    <source>
        <dbReference type="Proteomes" id="UP000176700"/>
    </source>
</evidence>
<evidence type="ECO:0000256" key="15">
    <source>
        <dbReference type="ARBA" id="ARBA00048914"/>
    </source>
</evidence>
<dbReference type="HAMAP" id="MF_00037">
    <property type="entry name" value="MurB"/>
    <property type="match status" value="1"/>
</dbReference>
<dbReference type="SUPFAM" id="SSF56176">
    <property type="entry name" value="FAD-binding/transporter-associated domain-like"/>
    <property type="match status" value="1"/>
</dbReference>
<evidence type="ECO:0000259" key="17">
    <source>
        <dbReference type="PROSITE" id="PS51387"/>
    </source>
</evidence>
<evidence type="ECO:0000313" key="18">
    <source>
        <dbReference type="EMBL" id="OGZ42248.1"/>
    </source>
</evidence>
<dbReference type="EMBL" id="MHNI01000019">
    <property type="protein sequence ID" value="OGZ42248.1"/>
    <property type="molecule type" value="Genomic_DNA"/>
</dbReference>
<feature type="active site" evidence="16">
    <location>
        <position position="177"/>
    </location>
</feature>